<organism evidence="1 2">
    <name type="scientific">Acer yangbiense</name>
    <dbReference type="NCBI Taxonomy" id="1000413"/>
    <lineage>
        <taxon>Eukaryota</taxon>
        <taxon>Viridiplantae</taxon>
        <taxon>Streptophyta</taxon>
        <taxon>Embryophyta</taxon>
        <taxon>Tracheophyta</taxon>
        <taxon>Spermatophyta</taxon>
        <taxon>Magnoliopsida</taxon>
        <taxon>eudicotyledons</taxon>
        <taxon>Gunneridae</taxon>
        <taxon>Pentapetalae</taxon>
        <taxon>rosids</taxon>
        <taxon>malvids</taxon>
        <taxon>Sapindales</taxon>
        <taxon>Sapindaceae</taxon>
        <taxon>Hippocastanoideae</taxon>
        <taxon>Acereae</taxon>
        <taxon>Acer</taxon>
    </lineage>
</organism>
<evidence type="ECO:0000313" key="1">
    <source>
        <dbReference type="EMBL" id="TXG66405.1"/>
    </source>
</evidence>
<proteinExistence type="predicted"/>
<protein>
    <submittedName>
        <fullName evidence="1">Uncharacterized protein</fullName>
    </submittedName>
</protein>
<name>A0A5C7IAY8_9ROSI</name>
<dbReference type="AlphaFoldDB" id="A0A5C7IAY8"/>
<accession>A0A5C7IAY8</accession>
<comment type="caution">
    <text evidence="1">The sequence shown here is derived from an EMBL/GenBank/DDBJ whole genome shotgun (WGS) entry which is preliminary data.</text>
</comment>
<dbReference type="Proteomes" id="UP000323000">
    <property type="component" value="Chromosome 3"/>
</dbReference>
<evidence type="ECO:0000313" key="2">
    <source>
        <dbReference type="Proteomes" id="UP000323000"/>
    </source>
</evidence>
<sequence length="142" mass="16063">MLPLGRPKLENRANQWQSYGDCHHSAQLHGPPHPPRRGFSHRVRNRVKVQVQLKNAYLSQFLSQVLVIMNIAGGAIAIRALRMESIREWNGDQTFLLVAMRALKVEKSEVEQQAVEQIVGGAGGAEWRLRAELSRSQVVMLF</sequence>
<dbReference type="EMBL" id="VAHF01000003">
    <property type="protein sequence ID" value="TXG66405.1"/>
    <property type="molecule type" value="Genomic_DNA"/>
</dbReference>
<reference evidence="2" key="1">
    <citation type="journal article" date="2019" name="Gigascience">
        <title>De novo genome assembly of the endangered Acer yangbiense, a plant species with extremely small populations endemic to Yunnan Province, China.</title>
        <authorList>
            <person name="Yang J."/>
            <person name="Wariss H.M."/>
            <person name="Tao L."/>
            <person name="Zhang R."/>
            <person name="Yun Q."/>
            <person name="Hollingsworth P."/>
            <person name="Dao Z."/>
            <person name="Luo G."/>
            <person name="Guo H."/>
            <person name="Ma Y."/>
            <person name="Sun W."/>
        </authorList>
    </citation>
    <scope>NUCLEOTIDE SEQUENCE [LARGE SCALE GENOMIC DNA]</scope>
    <source>
        <strain evidence="2">cv. Malutang</strain>
    </source>
</reference>
<gene>
    <name evidence="1" type="ORF">EZV62_007680</name>
</gene>
<keyword evidence="2" id="KW-1185">Reference proteome</keyword>